<gene>
    <name evidence="1" type="ORF">GMARGA_LOCUS14174</name>
</gene>
<keyword evidence="2" id="KW-1185">Reference proteome</keyword>
<sequence length="207" mass="24338">MSAKDLEIELNKIKGYSRNKWNNLVDRIAKKGALDNNISIVDFQKRKLKLYKRAWYITYDNQIVETQAYLAICKGYKVKWQEIESQVFQILWNSLEQNLQRKISLDKLTSWLYDEIQSQKEAIRKEIIRNLTRKKTKQTFYKACPELKRLEGEDKGAPSKNSWIIVVDKALKCAFNDIPIFTDLCEVMIILDGISSKALDIFHQNLE</sequence>
<evidence type="ECO:0000313" key="2">
    <source>
        <dbReference type="Proteomes" id="UP000789901"/>
    </source>
</evidence>
<accession>A0ABN7V464</accession>
<dbReference type="EMBL" id="CAJVQB010009282">
    <property type="protein sequence ID" value="CAG8728565.1"/>
    <property type="molecule type" value="Genomic_DNA"/>
</dbReference>
<evidence type="ECO:0000313" key="1">
    <source>
        <dbReference type="EMBL" id="CAG8728565.1"/>
    </source>
</evidence>
<proteinExistence type="predicted"/>
<name>A0ABN7V464_GIGMA</name>
<dbReference type="Proteomes" id="UP000789901">
    <property type="component" value="Unassembled WGS sequence"/>
</dbReference>
<protein>
    <submittedName>
        <fullName evidence="1">11451_t:CDS:1</fullName>
    </submittedName>
</protein>
<feature type="non-terminal residue" evidence="1">
    <location>
        <position position="207"/>
    </location>
</feature>
<organism evidence="1 2">
    <name type="scientific">Gigaspora margarita</name>
    <dbReference type="NCBI Taxonomy" id="4874"/>
    <lineage>
        <taxon>Eukaryota</taxon>
        <taxon>Fungi</taxon>
        <taxon>Fungi incertae sedis</taxon>
        <taxon>Mucoromycota</taxon>
        <taxon>Glomeromycotina</taxon>
        <taxon>Glomeromycetes</taxon>
        <taxon>Diversisporales</taxon>
        <taxon>Gigasporaceae</taxon>
        <taxon>Gigaspora</taxon>
    </lineage>
</organism>
<comment type="caution">
    <text evidence="1">The sequence shown here is derived from an EMBL/GenBank/DDBJ whole genome shotgun (WGS) entry which is preliminary data.</text>
</comment>
<reference evidence="1 2" key="1">
    <citation type="submission" date="2021-06" db="EMBL/GenBank/DDBJ databases">
        <authorList>
            <person name="Kallberg Y."/>
            <person name="Tangrot J."/>
            <person name="Rosling A."/>
        </authorList>
    </citation>
    <scope>NUCLEOTIDE SEQUENCE [LARGE SCALE GENOMIC DNA]</scope>
    <source>
        <strain evidence="1 2">120-4 pot B 10/14</strain>
    </source>
</reference>